<dbReference type="OrthoDB" id="9776324at2"/>
<keyword evidence="3 6" id="KW-0812">Transmembrane</keyword>
<protein>
    <submittedName>
        <fullName evidence="7">MatE efflux family protein</fullName>
    </submittedName>
</protein>
<dbReference type="NCBIfam" id="TIGR00797">
    <property type="entry name" value="matE"/>
    <property type="match status" value="1"/>
</dbReference>
<dbReference type="RefSeq" id="WP_012164737.1">
    <property type="nucleotide sequence ID" value="NC_009925.1"/>
</dbReference>
<dbReference type="CDD" id="cd13136">
    <property type="entry name" value="MATE_DinF_like"/>
    <property type="match status" value="1"/>
</dbReference>
<accession>B0CFX2</accession>
<keyword evidence="5 6" id="KW-0472">Membrane</keyword>
<feature type="transmembrane region" description="Helical" evidence="6">
    <location>
        <begin position="390"/>
        <end position="408"/>
    </location>
</feature>
<organism evidence="7 8">
    <name type="scientific">Acaryochloris marina (strain MBIC 11017)</name>
    <dbReference type="NCBI Taxonomy" id="329726"/>
    <lineage>
        <taxon>Bacteria</taxon>
        <taxon>Bacillati</taxon>
        <taxon>Cyanobacteriota</taxon>
        <taxon>Cyanophyceae</taxon>
        <taxon>Acaryochloridales</taxon>
        <taxon>Acaryochloridaceae</taxon>
        <taxon>Acaryochloris</taxon>
    </lineage>
</organism>
<keyword evidence="4 6" id="KW-1133">Transmembrane helix</keyword>
<dbReference type="GO" id="GO:0005886">
    <property type="term" value="C:plasma membrane"/>
    <property type="evidence" value="ECO:0007669"/>
    <property type="project" value="TreeGrafter"/>
</dbReference>
<dbReference type="PANTHER" id="PTHR42893">
    <property type="entry name" value="PROTEIN DETOXIFICATION 44, CHLOROPLASTIC-RELATED"/>
    <property type="match status" value="1"/>
</dbReference>
<evidence type="ECO:0000313" key="8">
    <source>
        <dbReference type="Proteomes" id="UP000000268"/>
    </source>
</evidence>
<dbReference type="STRING" id="329726.AM1_4442"/>
<dbReference type="Pfam" id="PF01554">
    <property type="entry name" value="MatE"/>
    <property type="match status" value="2"/>
</dbReference>
<dbReference type="InterPro" id="IPR002528">
    <property type="entry name" value="MATE_fam"/>
</dbReference>
<name>B0CFX2_ACAM1</name>
<feature type="transmembrane region" description="Helical" evidence="6">
    <location>
        <begin position="356"/>
        <end position="378"/>
    </location>
</feature>
<feature type="transmembrane region" description="Helical" evidence="6">
    <location>
        <begin position="164"/>
        <end position="188"/>
    </location>
</feature>
<evidence type="ECO:0000256" key="6">
    <source>
        <dbReference type="SAM" id="Phobius"/>
    </source>
</evidence>
<dbReference type="Proteomes" id="UP000000268">
    <property type="component" value="Chromosome"/>
</dbReference>
<evidence type="ECO:0000256" key="2">
    <source>
        <dbReference type="ARBA" id="ARBA00010199"/>
    </source>
</evidence>
<feature type="transmembrane region" description="Helical" evidence="6">
    <location>
        <begin position="14"/>
        <end position="39"/>
    </location>
</feature>
<feature type="transmembrane region" description="Helical" evidence="6">
    <location>
        <begin position="137"/>
        <end position="157"/>
    </location>
</feature>
<evidence type="ECO:0000313" key="7">
    <source>
        <dbReference type="EMBL" id="ABW29419.1"/>
    </source>
</evidence>
<dbReference type="GO" id="GO:0042910">
    <property type="term" value="F:xenobiotic transmembrane transporter activity"/>
    <property type="evidence" value="ECO:0007669"/>
    <property type="project" value="InterPro"/>
</dbReference>
<evidence type="ECO:0000256" key="5">
    <source>
        <dbReference type="ARBA" id="ARBA00023136"/>
    </source>
</evidence>
<evidence type="ECO:0000256" key="3">
    <source>
        <dbReference type="ARBA" id="ARBA00022692"/>
    </source>
</evidence>
<comment type="subcellular location">
    <subcellularLocation>
        <location evidence="1">Membrane</location>
        <topology evidence="1">Multi-pass membrane protein</topology>
    </subcellularLocation>
</comment>
<proteinExistence type="inferred from homology"/>
<evidence type="ECO:0000256" key="4">
    <source>
        <dbReference type="ARBA" id="ARBA00022989"/>
    </source>
</evidence>
<dbReference type="eggNOG" id="COG0534">
    <property type="taxonomic scope" value="Bacteria"/>
</dbReference>
<feature type="transmembrane region" description="Helical" evidence="6">
    <location>
        <begin position="313"/>
        <end position="336"/>
    </location>
</feature>
<feature type="transmembrane region" description="Helical" evidence="6">
    <location>
        <begin position="244"/>
        <end position="263"/>
    </location>
</feature>
<dbReference type="GO" id="GO:0015297">
    <property type="term" value="F:antiporter activity"/>
    <property type="evidence" value="ECO:0007669"/>
    <property type="project" value="InterPro"/>
</dbReference>
<dbReference type="KEGG" id="amr:AM1_4442"/>
<dbReference type="EMBL" id="CP000828">
    <property type="protein sequence ID" value="ABW29419.1"/>
    <property type="molecule type" value="Genomic_DNA"/>
</dbReference>
<feature type="transmembrane region" description="Helical" evidence="6">
    <location>
        <begin position="194"/>
        <end position="212"/>
    </location>
</feature>
<dbReference type="HOGENOM" id="CLU_012893_16_0_3"/>
<evidence type="ECO:0000256" key="1">
    <source>
        <dbReference type="ARBA" id="ARBA00004141"/>
    </source>
</evidence>
<reference evidence="7 8" key="1">
    <citation type="journal article" date="2008" name="Proc. Natl. Acad. Sci. U.S.A.">
        <title>Niche adaptation and genome expansion in the chlorophyll d-producing cyanobacterium Acaryochloris marina.</title>
        <authorList>
            <person name="Swingley W.D."/>
            <person name="Chen M."/>
            <person name="Cheung P.C."/>
            <person name="Conrad A.L."/>
            <person name="Dejesa L.C."/>
            <person name="Hao J."/>
            <person name="Honchak B.M."/>
            <person name="Karbach L.E."/>
            <person name="Kurdoglu A."/>
            <person name="Lahiri S."/>
            <person name="Mastrian S.D."/>
            <person name="Miyashita H."/>
            <person name="Page L."/>
            <person name="Ramakrishna P."/>
            <person name="Satoh S."/>
            <person name="Sattley W.M."/>
            <person name="Shimada Y."/>
            <person name="Taylor H.L."/>
            <person name="Tomo T."/>
            <person name="Tsuchiya T."/>
            <person name="Wang Z.T."/>
            <person name="Raymond J."/>
            <person name="Mimuro M."/>
            <person name="Blankenship R.E."/>
            <person name="Touchman J.W."/>
        </authorList>
    </citation>
    <scope>NUCLEOTIDE SEQUENCE [LARGE SCALE GENOMIC DNA]</scope>
    <source>
        <strain evidence="8">MBIC 11017</strain>
    </source>
</reference>
<comment type="similarity">
    <text evidence="2">Belongs to the multi antimicrobial extrusion (MATE) (TC 2.A.66.1) family.</text>
</comment>
<feature type="transmembrane region" description="Helical" evidence="6">
    <location>
        <begin position="275"/>
        <end position="301"/>
    </location>
</feature>
<dbReference type="NCBIfam" id="NF041358">
    <property type="entry name" value="GntT_guanitoxin"/>
    <property type="match status" value="1"/>
</dbReference>
<feature type="transmembrane region" description="Helical" evidence="6">
    <location>
        <begin position="414"/>
        <end position="431"/>
    </location>
</feature>
<dbReference type="InterPro" id="IPR044644">
    <property type="entry name" value="DinF-like"/>
</dbReference>
<feature type="transmembrane region" description="Helical" evidence="6">
    <location>
        <begin position="89"/>
        <end position="111"/>
    </location>
</feature>
<dbReference type="PANTHER" id="PTHR42893:SF46">
    <property type="entry name" value="PROTEIN DETOXIFICATION 44, CHLOROPLASTIC"/>
    <property type="match status" value="1"/>
</dbReference>
<keyword evidence="8" id="KW-1185">Reference proteome</keyword>
<gene>
    <name evidence="7" type="ordered locus">AM1_4442</name>
</gene>
<feature type="transmembrane region" description="Helical" evidence="6">
    <location>
        <begin position="45"/>
        <end position="68"/>
    </location>
</feature>
<sequence length="452" mass="49269">MASSTPINHDLKSFFRLAIINVLANLMVPLAGLFDVAFLGHLDQLWYLAGVALATVLFNYLYWTFGFLRMGTTGMTAQALGRNDSDAMLLVGLRNGVVAVGLGLGILLLQWPIKALGFSLLSAMPAVKAAGMDYFDALIWGAPATLLNFVVVGWYLGRAQSRKVLLLSGVNNFTNVGFNYLFIVQWGWQSTGAGAATALSQYLMLGVGLALIGRDISWPQLQTVWPQVLQGTALRQTLTFNRDILVRTFALISTFAVFTNLSSDLGTDVLSTNTLLLQVVTLASYFIDGIAFAMESVTGVLSQQNQPQRLRQLLTLSGFTSVGLGVGFALAFYLFPQPLFSLLTHHPEVLAQVNQYVVWLLPVLGFGAIAYLLDGYFLGLTAGQHLRHSVLIATLFGFLPLAIASWYWQQVHLLWLALALFMGSRAIVMVIQVPRSLKRAHGTPVVHSGQKG</sequence>
<dbReference type="AlphaFoldDB" id="B0CFX2"/>